<evidence type="ECO:0000313" key="1">
    <source>
        <dbReference type="EMBL" id="HAR51205.1"/>
    </source>
</evidence>
<dbReference type="Proteomes" id="UP000264719">
    <property type="component" value="Unassembled WGS sequence"/>
</dbReference>
<dbReference type="AlphaFoldDB" id="A0A348W9J3"/>
<sequence>MEITLSERVMRLKPSASIAAKAIVNDLRAKGRRIVDFTVGEPDLDTPAHIIDVA</sequence>
<organism evidence="1 2">
    <name type="scientific">Roseovarius nubinhibens</name>
    <dbReference type="NCBI Taxonomy" id="314263"/>
    <lineage>
        <taxon>Bacteria</taxon>
        <taxon>Pseudomonadati</taxon>
        <taxon>Pseudomonadota</taxon>
        <taxon>Alphaproteobacteria</taxon>
        <taxon>Rhodobacterales</taxon>
        <taxon>Roseobacteraceae</taxon>
        <taxon>Roseovarius</taxon>
    </lineage>
</organism>
<dbReference type="GO" id="GO:0004069">
    <property type="term" value="F:L-aspartate:2-oxoglutarate aminotransferase activity"/>
    <property type="evidence" value="ECO:0007669"/>
    <property type="project" value="UniProtKB-EC"/>
</dbReference>
<comment type="caution">
    <text evidence="1">The sequence shown here is derived from an EMBL/GenBank/DDBJ whole genome shotgun (WGS) entry which is preliminary data.</text>
</comment>
<accession>A0A348W9J3</accession>
<keyword evidence="1" id="KW-0032">Aminotransferase</keyword>
<dbReference type="EMBL" id="DMVW01000049">
    <property type="protein sequence ID" value="HAR51205.1"/>
    <property type="molecule type" value="Genomic_DNA"/>
</dbReference>
<protein>
    <submittedName>
        <fullName evidence="1">Aspartate aminotransferase</fullName>
        <ecNumber evidence="1">2.6.1.1</ecNumber>
    </submittedName>
</protein>
<dbReference type="InterPro" id="IPR015422">
    <property type="entry name" value="PyrdxlP-dep_Trfase_small"/>
</dbReference>
<evidence type="ECO:0000313" key="2">
    <source>
        <dbReference type="Proteomes" id="UP000264719"/>
    </source>
</evidence>
<dbReference type="InterPro" id="IPR015424">
    <property type="entry name" value="PyrdxlP-dep_Trfase"/>
</dbReference>
<reference evidence="1 2" key="1">
    <citation type="journal article" date="2018" name="Nat. Biotechnol.">
        <title>A standardized bacterial taxonomy based on genome phylogeny substantially revises the tree of life.</title>
        <authorList>
            <person name="Parks D.H."/>
            <person name="Chuvochina M."/>
            <person name="Waite D.W."/>
            <person name="Rinke C."/>
            <person name="Skarshewski A."/>
            <person name="Chaumeil P.A."/>
            <person name="Hugenholtz P."/>
        </authorList>
    </citation>
    <scope>NUCLEOTIDE SEQUENCE [LARGE SCALE GENOMIC DNA]</scope>
    <source>
        <strain evidence="1">UBA9169</strain>
    </source>
</reference>
<dbReference type="SUPFAM" id="SSF53383">
    <property type="entry name" value="PLP-dependent transferases"/>
    <property type="match status" value="1"/>
</dbReference>
<feature type="non-terminal residue" evidence="1">
    <location>
        <position position="54"/>
    </location>
</feature>
<name>A0A348W9J3_9RHOB</name>
<proteinExistence type="predicted"/>
<gene>
    <name evidence="1" type="ORF">DCS45_04915</name>
</gene>
<dbReference type="Gene3D" id="3.90.1150.10">
    <property type="entry name" value="Aspartate Aminotransferase, domain 1"/>
    <property type="match status" value="1"/>
</dbReference>
<dbReference type="EC" id="2.6.1.1" evidence="1"/>
<keyword evidence="1" id="KW-0808">Transferase</keyword>